<dbReference type="PANTHER" id="PTHR43619">
    <property type="entry name" value="S-ADENOSYL-L-METHIONINE-DEPENDENT METHYLTRANSFERASE YKTD-RELATED"/>
    <property type="match status" value="1"/>
</dbReference>
<dbReference type="Proteomes" id="UP000829196">
    <property type="component" value="Unassembled WGS sequence"/>
</dbReference>
<keyword evidence="1" id="KW-0489">Methyltransferase</keyword>
<dbReference type="AlphaFoldDB" id="A0A8T3B644"/>
<accession>A0A8T3B644</accession>
<comment type="caution">
    <text evidence="3">The sequence shown here is derived from an EMBL/GenBank/DDBJ whole genome shotgun (WGS) entry which is preliminary data.</text>
</comment>
<evidence type="ECO:0008006" key="5">
    <source>
        <dbReference type="Google" id="ProtNLM"/>
    </source>
</evidence>
<dbReference type="OrthoDB" id="203237at2759"/>
<evidence type="ECO:0000313" key="4">
    <source>
        <dbReference type="Proteomes" id="UP000829196"/>
    </source>
</evidence>
<sequence>MIGLTHLRQPPAVCGLVRSTSCFLSPFFFISARKRSWVARANDRLDGAGFDSNLHAAIRAASIRFEETLRPDPLFIDPYAECLVSSEVGNPVKKQQQRSSLSSLHYRLATKFIDDKILDEISRLEELRQIVLLTDGMDTRPYRLNWPRSTVIYDISPEAVFKAAYGKLQGGGAKVSKTCMMIHASLESYDLQTLLPRKGFSGHKPSLWALQGLPLATLAEFEDILSTVSSLAMKGCLFIGELPGCLLGTELDNKLATQRWMEKLFLNHGFRVSVVNCNEVARNVLGGPEGKPINVLFVARQLRLSDAQMEAWRSHVERIDEEGDEEGFEEF</sequence>
<gene>
    <name evidence="3" type="ORF">KFK09_015221</name>
</gene>
<dbReference type="GO" id="GO:0008168">
    <property type="term" value="F:methyltransferase activity"/>
    <property type="evidence" value="ECO:0007669"/>
    <property type="project" value="UniProtKB-KW"/>
</dbReference>
<dbReference type="GO" id="GO:0032259">
    <property type="term" value="P:methylation"/>
    <property type="evidence" value="ECO:0007669"/>
    <property type="project" value="UniProtKB-KW"/>
</dbReference>
<organism evidence="3 4">
    <name type="scientific">Dendrobium nobile</name>
    <name type="common">Orchid</name>
    <dbReference type="NCBI Taxonomy" id="94219"/>
    <lineage>
        <taxon>Eukaryota</taxon>
        <taxon>Viridiplantae</taxon>
        <taxon>Streptophyta</taxon>
        <taxon>Embryophyta</taxon>
        <taxon>Tracheophyta</taxon>
        <taxon>Spermatophyta</taxon>
        <taxon>Magnoliopsida</taxon>
        <taxon>Liliopsida</taxon>
        <taxon>Asparagales</taxon>
        <taxon>Orchidaceae</taxon>
        <taxon>Epidendroideae</taxon>
        <taxon>Malaxideae</taxon>
        <taxon>Dendrobiinae</taxon>
        <taxon>Dendrobium</taxon>
    </lineage>
</organism>
<evidence type="ECO:0000256" key="1">
    <source>
        <dbReference type="ARBA" id="ARBA00022603"/>
    </source>
</evidence>
<keyword evidence="2" id="KW-0808">Transferase</keyword>
<keyword evidence="4" id="KW-1185">Reference proteome</keyword>
<evidence type="ECO:0000256" key="2">
    <source>
        <dbReference type="ARBA" id="ARBA00022679"/>
    </source>
</evidence>
<dbReference type="PANTHER" id="PTHR43619:SF2">
    <property type="entry name" value="S-ADENOSYL-L-METHIONINE-DEPENDENT METHYLTRANSFERASES SUPERFAMILY PROTEIN"/>
    <property type="match status" value="1"/>
</dbReference>
<dbReference type="EMBL" id="JAGYWB010000011">
    <property type="protein sequence ID" value="KAI0504269.1"/>
    <property type="molecule type" value="Genomic_DNA"/>
</dbReference>
<reference evidence="3" key="1">
    <citation type="journal article" date="2022" name="Front. Genet.">
        <title>Chromosome-Scale Assembly of the Dendrobium nobile Genome Provides Insights Into the Molecular Mechanism of the Biosynthesis of the Medicinal Active Ingredient of Dendrobium.</title>
        <authorList>
            <person name="Xu Q."/>
            <person name="Niu S.-C."/>
            <person name="Li K.-L."/>
            <person name="Zheng P.-J."/>
            <person name="Zhang X.-J."/>
            <person name="Jia Y."/>
            <person name="Liu Y."/>
            <person name="Niu Y.-X."/>
            <person name="Yu L.-H."/>
            <person name="Chen D.-F."/>
            <person name="Zhang G.-Q."/>
        </authorList>
    </citation>
    <scope>NUCLEOTIDE SEQUENCE</scope>
    <source>
        <tissue evidence="3">Leaf</tissue>
    </source>
</reference>
<protein>
    <recommendedName>
        <fullName evidence="5">S-adenosyl-L-methionine-dependent methyltransferase</fullName>
    </recommendedName>
</protein>
<dbReference type="Gene3D" id="3.40.50.150">
    <property type="entry name" value="Vaccinia Virus protein VP39"/>
    <property type="match status" value="1"/>
</dbReference>
<name>A0A8T3B644_DENNO</name>
<dbReference type="InterPro" id="IPR029063">
    <property type="entry name" value="SAM-dependent_MTases_sf"/>
</dbReference>
<evidence type="ECO:0000313" key="3">
    <source>
        <dbReference type="EMBL" id="KAI0504269.1"/>
    </source>
</evidence>
<proteinExistence type="predicted"/>
<dbReference type="SMR" id="A0A8T3B644"/>
<dbReference type="SUPFAM" id="SSF53335">
    <property type="entry name" value="S-adenosyl-L-methionine-dependent methyltransferases"/>
    <property type="match status" value="1"/>
</dbReference>
<dbReference type="InterPro" id="IPR007213">
    <property type="entry name" value="Ppm1/Ppm2/Tcmp"/>
</dbReference>
<dbReference type="Pfam" id="PF04072">
    <property type="entry name" value="LCM"/>
    <property type="match status" value="1"/>
</dbReference>